<feature type="compositionally biased region" description="Basic and acidic residues" evidence="1">
    <location>
        <begin position="8"/>
        <end position="20"/>
    </location>
</feature>
<proteinExistence type="predicted"/>
<accession>A0ABV8C732</accession>
<keyword evidence="2" id="KW-0472">Membrane</keyword>
<evidence type="ECO:0000313" key="4">
    <source>
        <dbReference type="Proteomes" id="UP001595690"/>
    </source>
</evidence>
<reference evidence="4" key="1">
    <citation type="journal article" date="2019" name="Int. J. Syst. Evol. Microbiol.">
        <title>The Global Catalogue of Microorganisms (GCM) 10K type strain sequencing project: providing services to taxonomists for standard genome sequencing and annotation.</title>
        <authorList>
            <consortium name="The Broad Institute Genomics Platform"/>
            <consortium name="The Broad Institute Genome Sequencing Center for Infectious Disease"/>
            <person name="Wu L."/>
            <person name="Ma J."/>
        </authorList>
    </citation>
    <scope>NUCLEOTIDE SEQUENCE [LARGE SCALE GENOMIC DNA]</scope>
    <source>
        <strain evidence="4">CGMCC 4.7405</strain>
    </source>
</reference>
<dbReference type="EMBL" id="JBHRZI010000044">
    <property type="protein sequence ID" value="MFC3897883.1"/>
    <property type="molecule type" value="Genomic_DNA"/>
</dbReference>
<name>A0ABV8C732_9PSEU</name>
<feature type="compositionally biased region" description="Low complexity" evidence="1">
    <location>
        <begin position="76"/>
        <end position="108"/>
    </location>
</feature>
<evidence type="ECO:0000256" key="2">
    <source>
        <dbReference type="SAM" id="Phobius"/>
    </source>
</evidence>
<keyword evidence="4" id="KW-1185">Reference proteome</keyword>
<keyword evidence="2" id="KW-1133">Transmembrane helix</keyword>
<organism evidence="3 4">
    <name type="scientific">Lentzea rhizosphaerae</name>
    <dbReference type="NCBI Taxonomy" id="2041025"/>
    <lineage>
        <taxon>Bacteria</taxon>
        <taxon>Bacillati</taxon>
        <taxon>Actinomycetota</taxon>
        <taxon>Actinomycetes</taxon>
        <taxon>Pseudonocardiales</taxon>
        <taxon>Pseudonocardiaceae</taxon>
        <taxon>Lentzea</taxon>
    </lineage>
</organism>
<feature type="region of interest" description="Disordered" evidence="1">
    <location>
        <begin position="1"/>
        <end position="20"/>
    </location>
</feature>
<dbReference type="Proteomes" id="UP001595690">
    <property type="component" value="Unassembled WGS sequence"/>
</dbReference>
<gene>
    <name evidence="3" type="ORF">ACFOWZ_41005</name>
</gene>
<sequence>MNESINRQLREAAEAHRPDRGRMLARVDRAMAGAEVSTARPGIARSWTRVTFAGLAATGALAVAGIAVAAIVRTGPPPDDTATIPTASSSVTTSSTTPAAGTTGSTVAPPAPNPPAQPTTGSPSSAVDPAPLTGKPVSDGPLSALGFVDLHQHPNWAQSRVELKTTQPLTAVSLELRVVQTGGVRSTGQWQTLPADDFTVTVKEADGAVVYRWELKPGRTMPVGVHTFAAQYNHDAGKRDARADGYVGQAGAFTVRGGFTSQ</sequence>
<keyword evidence="2" id="KW-0812">Transmembrane</keyword>
<feature type="region of interest" description="Disordered" evidence="1">
    <location>
        <begin position="76"/>
        <end position="138"/>
    </location>
</feature>
<evidence type="ECO:0000313" key="3">
    <source>
        <dbReference type="EMBL" id="MFC3897883.1"/>
    </source>
</evidence>
<evidence type="ECO:0000256" key="1">
    <source>
        <dbReference type="SAM" id="MobiDB-lite"/>
    </source>
</evidence>
<feature type="transmembrane region" description="Helical" evidence="2">
    <location>
        <begin position="50"/>
        <end position="72"/>
    </location>
</feature>
<dbReference type="RefSeq" id="WP_382379379.1">
    <property type="nucleotide sequence ID" value="NZ_JBHRZI010000044.1"/>
</dbReference>
<comment type="caution">
    <text evidence="3">The sequence shown here is derived from an EMBL/GenBank/DDBJ whole genome shotgun (WGS) entry which is preliminary data.</text>
</comment>
<protein>
    <submittedName>
        <fullName evidence="3">Uncharacterized protein</fullName>
    </submittedName>
</protein>